<keyword evidence="7" id="KW-0460">Magnesium</keyword>
<evidence type="ECO:0000313" key="16">
    <source>
        <dbReference type="EnsemblMetazoa" id="AFAF015152-PA"/>
    </source>
</evidence>
<evidence type="ECO:0000259" key="15">
    <source>
        <dbReference type="Pfam" id="PF13193"/>
    </source>
</evidence>
<dbReference type="Proteomes" id="UP000075886">
    <property type="component" value="Unassembled WGS sequence"/>
</dbReference>
<accession>A0A182QR12</accession>
<evidence type="ECO:0000256" key="7">
    <source>
        <dbReference type="ARBA" id="ARBA00022842"/>
    </source>
</evidence>
<dbReference type="Gene3D" id="3.40.50.980">
    <property type="match status" value="2"/>
</dbReference>
<comment type="cofactor">
    <cofactor evidence="1">
        <name>Mg(2+)</name>
        <dbReference type="ChEBI" id="CHEBI:18420"/>
    </cofactor>
</comment>
<dbReference type="VEuPathDB" id="VectorBase:AFAF015152"/>
<sequence>MHTKEDDQYVLYGGPDPTDLDRYGSLGEVIVEELRLRPANIGLIDPVTLEELSYSQILERSARLAVGLSKLGIKRTDNVAIFSQNSLEYCITMFGSIFVGAPLALLNPAYVEGELKHAIGLANPKLIFISLDVLEKLMQTLQGMADPKPRVVLCGEHPASQTRYPDLISFASLLDNSPLDLARYRPEPVDKAGQVALIVLSSGTTGLPKGVELTHQSIIATIAHSKESAKLLELPDQLVALAVTPLFHVVAGVGLLNMVTNNCRCVVMPRFDPHLFLSCIQKYGVNLMTLVPPLMVFLAKHPMVDEYDLSSLMTLFCGAAPLSKEIEDQVRERLGVAFIRQGYGMSETTLGVLMQDGYENKAGSVGKVRMGQWVKVIDPETGRALGPNQRGELCFKGSLIMKGYVGKEQAIDADGWLHTGDIAYYDDDKEFFIVDRIKELIKYKGFQVPPAELEAILLEHPKISDAAVIGVPDERAGELPLAFVVKEYGEQLSEQEVKDFVASRVSEQKRLYGGVRFIDEIPKTASGKILRRQLRDLVKHTKSKL</sequence>
<dbReference type="EC" id="1.13.12.7" evidence="4"/>
<keyword evidence="8" id="KW-0560">Oxidoreductase</keyword>
<evidence type="ECO:0000256" key="1">
    <source>
        <dbReference type="ARBA" id="ARBA00001946"/>
    </source>
</evidence>
<evidence type="ECO:0000256" key="10">
    <source>
        <dbReference type="ARBA" id="ARBA00023140"/>
    </source>
</evidence>
<keyword evidence="11" id="KW-0455">Luminescence</keyword>
<dbReference type="FunFam" id="3.30.300.30:FF:000007">
    <property type="entry name" value="4-coumarate--CoA ligase 2"/>
    <property type="match status" value="1"/>
</dbReference>
<evidence type="ECO:0000256" key="11">
    <source>
        <dbReference type="ARBA" id="ARBA00023223"/>
    </source>
</evidence>
<evidence type="ECO:0000256" key="5">
    <source>
        <dbReference type="ARBA" id="ARBA00019043"/>
    </source>
</evidence>
<protein>
    <recommendedName>
        <fullName evidence="5">Luciferin 4-monooxygenase</fullName>
        <ecNumber evidence="4">1.13.12.7</ecNumber>
    </recommendedName>
</protein>
<dbReference type="InterPro" id="IPR045851">
    <property type="entry name" value="AMP-bd_C_sf"/>
</dbReference>
<evidence type="ECO:0000256" key="4">
    <source>
        <dbReference type="ARBA" id="ARBA00012532"/>
    </source>
</evidence>
<dbReference type="GO" id="GO:0008218">
    <property type="term" value="P:bioluminescence"/>
    <property type="evidence" value="ECO:0007669"/>
    <property type="project" value="UniProtKB-KW"/>
</dbReference>
<evidence type="ECO:0000256" key="2">
    <source>
        <dbReference type="ARBA" id="ARBA00004275"/>
    </source>
</evidence>
<evidence type="ECO:0000256" key="9">
    <source>
        <dbReference type="ARBA" id="ARBA00023033"/>
    </source>
</evidence>
<dbReference type="InterPro" id="IPR025110">
    <property type="entry name" value="AMP-bd_C"/>
</dbReference>
<organism evidence="16 17">
    <name type="scientific">Anopheles farauti</name>
    <dbReference type="NCBI Taxonomy" id="69004"/>
    <lineage>
        <taxon>Eukaryota</taxon>
        <taxon>Metazoa</taxon>
        <taxon>Ecdysozoa</taxon>
        <taxon>Arthropoda</taxon>
        <taxon>Hexapoda</taxon>
        <taxon>Insecta</taxon>
        <taxon>Pterygota</taxon>
        <taxon>Neoptera</taxon>
        <taxon>Endopterygota</taxon>
        <taxon>Diptera</taxon>
        <taxon>Nematocera</taxon>
        <taxon>Culicoidea</taxon>
        <taxon>Culicidae</taxon>
        <taxon>Anophelinae</taxon>
        <taxon>Anopheles</taxon>
    </lineage>
</organism>
<keyword evidence="12" id="KW-0599">Photoprotein</keyword>
<comment type="catalytic activity">
    <reaction evidence="13">
        <text>firefly D-luciferin + ATP + O2 = firefly oxyluciferin + hnu + AMP + CO2 + diphosphate</text>
        <dbReference type="Rhea" id="RHEA:10732"/>
        <dbReference type="ChEBI" id="CHEBI:15379"/>
        <dbReference type="ChEBI" id="CHEBI:16526"/>
        <dbReference type="ChEBI" id="CHEBI:16792"/>
        <dbReference type="ChEBI" id="CHEBI:30212"/>
        <dbReference type="ChEBI" id="CHEBI:30616"/>
        <dbReference type="ChEBI" id="CHEBI:33019"/>
        <dbReference type="ChEBI" id="CHEBI:58038"/>
        <dbReference type="ChEBI" id="CHEBI:456215"/>
        <dbReference type="EC" id="1.13.12.7"/>
    </reaction>
</comment>
<keyword evidence="6" id="KW-0067">ATP-binding</keyword>
<evidence type="ECO:0000313" key="17">
    <source>
        <dbReference type="Proteomes" id="UP000075886"/>
    </source>
</evidence>
<keyword evidence="6" id="KW-0547">Nucleotide-binding</keyword>
<dbReference type="GO" id="GO:0016405">
    <property type="term" value="F:CoA-ligase activity"/>
    <property type="evidence" value="ECO:0007669"/>
    <property type="project" value="TreeGrafter"/>
</dbReference>
<keyword evidence="10" id="KW-0576">Peroxisome</keyword>
<name>A0A182QR12_9DIPT</name>
<reference evidence="16" key="2">
    <citation type="submission" date="2020-05" db="UniProtKB">
        <authorList>
            <consortium name="EnsemblMetazoa"/>
        </authorList>
    </citation>
    <scope>IDENTIFICATION</scope>
    <source>
        <strain evidence="16">FAR1</strain>
    </source>
</reference>
<proteinExistence type="inferred from homology"/>
<dbReference type="Pfam" id="PF00501">
    <property type="entry name" value="AMP-binding"/>
    <property type="match status" value="1"/>
</dbReference>
<comment type="subcellular location">
    <subcellularLocation>
        <location evidence="2">Peroxisome</location>
    </subcellularLocation>
</comment>
<dbReference type="PANTHER" id="PTHR24096:SF423">
    <property type="entry name" value="GM05240P"/>
    <property type="match status" value="1"/>
</dbReference>
<evidence type="ECO:0000256" key="12">
    <source>
        <dbReference type="ARBA" id="ARBA00023262"/>
    </source>
</evidence>
<dbReference type="Gene3D" id="3.30.300.30">
    <property type="match status" value="1"/>
</dbReference>
<dbReference type="EMBL" id="AXCN02000092">
    <property type="status" value="NOT_ANNOTATED_CDS"/>
    <property type="molecule type" value="Genomic_DNA"/>
</dbReference>
<dbReference type="InterPro" id="IPR000873">
    <property type="entry name" value="AMP-dep_synth/lig_dom"/>
</dbReference>
<keyword evidence="9" id="KW-0503">Monooxygenase</keyword>
<evidence type="ECO:0000259" key="14">
    <source>
        <dbReference type="Pfam" id="PF00501"/>
    </source>
</evidence>
<dbReference type="PANTHER" id="PTHR24096">
    <property type="entry name" value="LONG-CHAIN-FATTY-ACID--COA LIGASE"/>
    <property type="match status" value="1"/>
</dbReference>
<comment type="similarity">
    <text evidence="3">Belongs to the ATP-dependent AMP-binding enzyme family.</text>
</comment>
<evidence type="ECO:0000256" key="13">
    <source>
        <dbReference type="ARBA" id="ARBA00048497"/>
    </source>
</evidence>
<dbReference type="STRING" id="69004.A0A182QR12"/>
<dbReference type="EnsemblMetazoa" id="AFAF015152-RA">
    <property type="protein sequence ID" value="AFAF015152-PA"/>
    <property type="gene ID" value="AFAF015152"/>
</dbReference>
<dbReference type="PROSITE" id="PS00455">
    <property type="entry name" value="AMP_BINDING"/>
    <property type="match status" value="1"/>
</dbReference>
<dbReference type="GO" id="GO:0005524">
    <property type="term" value="F:ATP binding"/>
    <property type="evidence" value="ECO:0007669"/>
    <property type="project" value="UniProtKB-KW"/>
</dbReference>
<dbReference type="SUPFAM" id="SSF56801">
    <property type="entry name" value="Acetyl-CoA synthetase-like"/>
    <property type="match status" value="1"/>
</dbReference>
<feature type="domain" description="AMP-dependent synthetase/ligase" evidence="14">
    <location>
        <begin position="49"/>
        <end position="404"/>
    </location>
</feature>
<dbReference type="Gene3D" id="2.30.38.10">
    <property type="entry name" value="Luciferase, Domain 3"/>
    <property type="match status" value="1"/>
</dbReference>
<dbReference type="GO" id="GO:0005777">
    <property type="term" value="C:peroxisome"/>
    <property type="evidence" value="ECO:0007669"/>
    <property type="project" value="UniProtKB-SubCell"/>
</dbReference>
<dbReference type="InterPro" id="IPR020845">
    <property type="entry name" value="AMP-binding_CS"/>
</dbReference>
<evidence type="ECO:0000256" key="6">
    <source>
        <dbReference type="ARBA" id="ARBA00022840"/>
    </source>
</evidence>
<dbReference type="AlphaFoldDB" id="A0A182QR12"/>
<keyword evidence="17" id="KW-1185">Reference proteome</keyword>
<evidence type="ECO:0000256" key="3">
    <source>
        <dbReference type="ARBA" id="ARBA00006432"/>
    </source>
</evidence>
<dbReference type="GO" id="GO:0004497">
    <property type="term" value="F:monooxygenase activity"/>
    <property type="evidence" value="ECO:0007669"/>
    <property type="project" value="UniProtKB-KW"/>
</dbReference>
<dbReference type="Pfam" id="PF13193">
    <property type="entry name" value="AMP-binding_C"/>
    <property type="match status" value="1"/>
</dbReference>
<evidence type="ECO:0000256" key="8">
    <source>
        <dbReference type="ARBA" id="ARBA00023002"/>
    </source>
</evidence>
<feature type="domain" description="AMP-binding enzyme C-terminal" evidence="15">
    <location>
        <begin position="452"/>
        <end position="528"/>
    </location>
</feature>
<reference evidence="17" key="1">
    <citation type="submission" date="2014-01" db="EMBL/GenBank/DDBJ databases">
        <title>The Genome Sequence of Anopheles farauti FAR1 (V2).</title>
        <authorList>
            <consortium name="The Broad Institute Genomics Platform"/>
            <person name="Neafsey D.E."/>
            <person name="Besansky N."/>
            <person name="Howell P."/>
            <person name="Walton C."/>
            <person name="Young S.K."/>
            <person name="Zeng Q."/>
            <person name="Gargeya S."/>
            <person name="Fitzgerald M."/>
            <person name="Haas B."/>
            <person name="Abouelleil A."/>
            <person name="Allen A.W."/>
            <person name="Alvarado L."/>
            <person name="Arachchi H.M."/>
            <person name="Berlin A.M."/>
            <person name="Chapman S.B."/>
            <person name="Gainer-Dewar J."/>
            <person name="Goldberg J."/>
            <person name="Griggs A."/>
            <person name="Gujja S."/>
            <person name="Hansen M."/>
            <person name="Howarth C."/>
            <person name="Imamovic A."/>
            <person name="Ireland A."/>
            <person name="Larimer J."/>
            <person name="McCowan C."/>
            <person name="Murphy C."/>
            <person name="Pearson M."/>
            <person name="Poon T.W."/>
            <person name="Priest M."/>
            <person name="Roberts A."/>
            <person name="Saif S."/>
            <person name="Shea T."/>
            <person name="Sisk P."/>
            <person name="Sykes S."/>
            <person name="Wortman J."/>
            <person name="Nusbaum C."/>
            <person name="Birren B."/>
        </authorList>
    </citation>
    <scope>NUCLEOTIDE SEQUENCE [LARGE SCALE GENOMIC DNA]</scope>
    <source>
        <strain evidence="17">FAR1</strain>
    </source>
</reference>